<dbReference type="GO" id="GO:0015074">
    <property type="term" value="P:DNA integration"/>
    <property type="evidence" value="ECO:0007669"/>
    <property type="project" value="InterPro"/>
</dbReference>
<proteinExistence type="predicted"/>
<dbReference type="PANTHER" id="PTHR46791:SF4">
    <property type="match status" value="1"/>
</dbReference>
<dbReference type="GO" id="GO:0003676">
    <property type="term" value="F:nucleic acid binding"/>
    <property type="evidence" value="ECO:0007669"/>
    <property type="project" value="InterPro"/>
</dbReference>
<keyword evidence="3" id="KW-1185">Reference proteome</keyword>
<comment type="caution">
    <text evidence="2">The sequence shown here is derived from an EMBL/GenBank/DDBJ whole genome shotgun (WGS) entry which is preliminary data.</text>
</comment>
<reference evidence="2 3" key="1">
    <citation type="submission" date="2019-06" db="EMBL/GenBank/DDBJ databases">
        <title>A chromosome-scale genome assembly of the European perch, Perca fluviatilis.</title>
        <authorList>
            <person name="Roques C."/>
            <person name="Zahm M."/>
            <person name="Cabau C."/>
            <person name="Klopp C."/>
            <person name="Bouchez O."/>
            <person name="Donnadieu C."/>
            <person name="Kuhl H."/>
            <person name="Gislard M."/>
            <person name="Guendouz S."/>
            <person name="Journot L."/>
            <person name="Haffray P."/>
            <person name="Bestin A."/>
            <person name="Morvezen R."/>
            <person name="Feron R."/>
            <person name="Wen M."/>
            <person name="Jouanno E."/>
            <person name="Herpin A."/>
            <person name="Schartl M."/>
            <person name="Postlethwait J."/>
            <person name="Schaerlinger B."/>
            <person name="Chardard D."/>
            <person name="Lecocq T."/>
            <person name="Poncet C."/>
            <person name="Jaffrelo L."/>
            <person name="Lampietro C."/>
            <person name="Guiguen Y."/>
        </authorList>
    </citation>
    <scope>NUCLEOTIDE SEQUENCE [LARGE SCALE GENOMIC DNA]</scope>
    <source>
        <tissue evidence="2">Blood</tissue>
    </source>
</reference>
<dbReference type="EMBL" id="VHII01000005">
    <property type="protein sequence ID" value="KAF1389905.1"/>
    <property type="molecule type" value="Genomic_DNA"/>
</dbReference>
<dbReference type="PANTHER" id="PTHR46791">
    <property type="entry name" value="EXPRESSED PROTEIN"/>
    <property type="match status" value="1"/>
</dbReference>
<dbReference type="Gene3D" id="3.30.420.10">
    <property type="entry name" value="Ribonuclease H-like superfamily/Ribonuclease H"/>
    <property type="match status" value="1"/>
</dbReference>
<dbReference type="PROSITE" id="PS50994">
    <property type="entry name" value="INTEGRASE"/>
    <property type="match status" value="1"/>
</dbReference>
<feature type="domain" description="Integrase catalytic" evidence="1">
    <location>
        <begin position="25"/>
        <end position="206"/>
    </location>
</feature>
<sequence>MQRVDPGAIFMRRLTLQTARRRQYNVPAPNSLWHIDGNHKLIRWRIVVHGGIDGFSRLIVYLNCATNNRSSTVLDGFMSAVGQYGVPSQVRSDKGGENVMVAHFMVQTRGEDRNSHITGRSVHNQRIERLWRDVYENVLDLYYAIFIQLEAEGLLNPDQEIDLYALHRCFMPHIQHNLQLFKEAWNHHGLRTASHRSPLQLWLLNHKEGQDVSQVDEDYGVDWEGPHTPCASFVSVPEIQLLRPLSEHELAALPNCNVPFGEALAVYIETVQTLKGMLNQEP</sequence>
<dbReference type="InterPro" id="IPR001584">
    <property type="entry name" value="Integrase_cat-core"/>
</dbReference>
<dbReference type="InterPro" id="IPR058913">
    <property type="entry name" value="Integrase_dom_put"/>
</dbReference>
<dbReference type="InterPro" id="IPR036397">
    <property type="entry name" value="RNaseH_sf"/>
</dbReference>
<organism evidence="2 3">
    <name type="scientific">Perca fluviatilis</name>
    <name type="common">European perch</name>
    <dbReference type="NCBI Taxonomy" id="8168"/>
    <lineage>
        <taxon>Eukaryota</taxon>
        <taxon>Metazoa</taxon>
        <taxon>Chordata</taxon>
        <taxon>Craniata</taxon>
        <taxon>Vertebrata</taxon>
        <taxon>Euteleostomi</taxon>
        <taxon>Actinopterygii</taxon>
        <taxon>Neopterygii</taxon>
        <taxon>Teleostei</taxon>
        <taxon>Neoteleostei</taxon>
        <taxon>Acanthomorphata</taxon>
        <taxon>Eupercaria</taxon>
        <taxon>Perciformes</taxon>
        <taxon>Percoidei</taxon>
        <taxon>Percidae</taxon>
        <taxon>Percinae</taxon>
        <taxon>Perca</taxon>
    </lineage>
</organism>
<accession>A0A6A5FG08</accession>
<dbReference type="InterPro" id="IPR012337">
    <property type="entry name" value="RNaseH-like_sf"/>
</dbReference>
<dbReference type="SUPFAM" id="SSF53098">
    <property type="entry name" value="Ribonuclease H-like"/>
    <property type="match status" value="1"/>
</dbReference>
<evidence type="ECO:0000259" key="1">
    <source>
        <dbReference type="PROSITE" id="PS50994"/>
    </source>
</evidence>
<name>A0A6A5FG08_PERFL</name>
<gene>
    <name evidence="2" type="ORF">PFLUV_G00052430</name>
</gene>
<dbReference type="Pfam" id="PF24764">
    <property type="entry name" value="rva_4"/>
    <property type="match status" value="1"/>
</dbReference>
<dbReference type="AlphaFoldDB" id="A0A6A5FG08"/>
<evidence type="ECO:0000313" key="3">
    <source>
        <dbReference type="Proteomes" id="UP000465112"/>
    </source>
</evidence>
<evidence type="ECO:0000313" key="2">
    <source>
        <dbReference type="EMBL" id="KAF1389905.1"/>
    </source>
</evidence>
<dbReference type="Proteomes" id="UP000465112">
    <property type="component" value="Chromosome 5"/>
</dbReference>
<protein>
    <recommendedName>
        <fullName evidence="1">Integrase catalytic domain-containing protein</fullName>
    </recommendedName>
</protein>